<evidence type="ECO:0000256" key="3">
    <source>
        <dbReference type="ARBA" id="ARBA00023015"/>
    </source>
</evidence>
<feature type="domain" description="ANTAR" evidence="5">
    <location>
        <begin position="175"/>
        <end position="236"/>
    </location>
</feature>
<keyword evidence="7" id="KW-1185">Reference proteome</keyword>
<comment type="caution">
    <text evidence="6">The sequence shown here is derived from an EMBL/GenBank/DDBJ whole genome shotgun (WGS) entry which is preliminary data.</text>
</comment>
<evidence type="ECO:0000256" key="1">
    <source>
        <dbReference type="ARBA" id="ARBA00022679"/>
    </source>
</evidence>
<evidence type="ECO:0000313" key="7">
    <source>
        <dbReference type="Proteomes" id="UP001500200"/>
    </source>
</evidence>
<dbReference type="EMBL" id="BAABKK010000033">
    <property type="protein sequence ID" value="GAA5200832.1"/>
    <property type="molecule type" value="Genomic_DNA"/>
</dbReference>
<dbReference type="InterPro" id="IPR003018">
    <property type="entry name" value="GAF"/>
</dbReference>
<keyword evidence="4" id="KW-0804">Transcription</keyword>
<name>A0ABP9SU93_9MICC</name>
<protein>
    <submittedName>
        <fullName evidence="6">GAF and ANTAR domain-containing protein</fullName>
    </submittedName>
</protein>
<dbReference type="PROSITE" id="PS50921">
    <property type="entry name" value="ANTAR"/>
    <property type="match status" value="1"/>
</dbReference>
<dbReference type="InterPro" id="IPR036388">
    <property type="entry name" value="WH-like_DNA-bd_sf"/>
</dbReference>
<keyword evidence="1" id="KW-0808">Transferase</keyword>
<evidence type="ECO:0000256" key="2">
    <source>
        <dbReference type="ARBA" id="ARBA00022777"/>
    </source>
</evidence>
<dbReference type="PIRSF" id="PIRSF036625">
    <property type="entry name" value="GAF_ANTAR"/>
    <property type="match status" value="1"/>
</dbReference>
<dbReference type="InterPro" id="IPR029016">
    <property type="entry name" value="GAF-like_dom_sf"/>
</dbReference>
<dbReference type="Gene3D" id="1.10.10.10">
    <property type="entry name" value="Winged helix-like DNA-binding domain superfamily/Winged helix DNA-binding domain"/>
    <property type="match status" value="1"/>
</dbReference>
<organism evidence="6 7">
    <name type="scientific">Arthrobacter gyeryongensis</name>
    <dbReference type="NCBI Taxonomy" id="1650592"/>
    <lineage>
        <taxon>Bacteria</taxon>
        <taxon>Bacillati</taxon>
        <taxon>Actinomycetota</taxon>
        <taxon>Actinomycetes</taxon>
        <taxon>Micrococcales</taxon>
        <taxon>Micrococcaceae</taxon>
        <taxon>Arthrobacter</taxon>
    </lineage>
</organism>
<reference evidence="7" key="1">
    <citation type="journal article" date="2019" name="Int. J. Syst. Evol. Microbiol.">
        <title>The Global Catalogue of Microorganisms (GCM) 10K type strain sequencing project: providing services to taxonomists for standard genome sequencing and annotation.</title>
        <authorList>
            <consortium name="The Broad Institute Genomics Platform"/>
            <consortium name="The Broad Institute Genome Sequencing Center for Infectious Disease"/>
            <person name="Wu L."/>
            <person name="Ma J."/>
        </authorList>
    </citation>
    <scope>NUCLEOTIDE SEQUENCE [LARGE SCALE GENOMIC DNA]</scope>
    <source>
        <strain evidence="7">JCM 18514</strain>
    </source>
</reference>
<proteinExistence type="predicted"/>
<dbReference type="Pfam" id="PF03861">
    <property type="entry name" value="ANTAR"/>
    <property type="match status" value="1"/>
</dbReference>
<dbReference type="Proteomes" id="UP001500200">
    <property type="component" value="Unassembled WGS sequence"/>
</dbReference>
<gene>
    <name evidence="6" type="ORF">GCM10023346_43870</name>
</gene>
<dbReference type="InterPro" id="IPR011006">
    <property type="entry name" value="CheY-like_superfamily"/>
</dbReference>
<dbReference type="SUPFAM" id="SSF55781">
    <property type="entry name" value="GAF domain-like"/>
    <property type="match status" value="1"/>
</dbReference>
<dbReference type="RefSeq" id="WP_345452694.1">
    <property type="nucleotide sequence ID" value="NZ_BAABKK010000033.1"/>
</dbReference>
<dbReference type="Gene3D" id="3.30.450.40">
    <property type="match status" value="1"/>
</dbReference>
<dbReference type="InterPro" id="IPR005561">
    <property type="entry name" value="ANTAR"/>
</dbReference>
<evidence type="ECO:0000313" key="6">
    <source>
        <dbReference type="EMBL" id="GAA5200832.1"/>
    </source>
</evidence>
<dbReference type="InterPro" id="IPR012074">
    <property type="entry name" value="GAF_ANTAR"/>
</dbReference>
<dbReference type="SUPFAM" id="SSF52172">
    <property type="entry name" value="CheY-like"/>
    <property type="match status" value="1"/>
</dbReference>
<sequence length="249" mass="26424">MSSSPENEAADLLQGILDLQSVLVGAQNASDFLGGLTKLAAASISEASGDEIECAITVKVRRRPLTAAGSSSRAVQIDRFEQAIGDGPCIAALREMSPVIIDDGSTDLRWPALTKKFAEIGVHSSLGIPMEISEDASAALNFFASKPGAFTPDVFNKAVGFAAAARNILHLSVRIDSAHHRAEDLESAMQSRTAIDVACGVIMAQNRCSQAEAMEILTKVSSNRNRKLRDIATELIEQVSGSGIETHFE</sequence>
<dbReference type="SMART" id="SM01012">
    <property type="entry name" value="ANTAR"/>
    <property type="match status" value="1"/>
</dbReference>
<dbReference type="Pfam" id="PF13185">
    <property type="entry name" value="GAF_2"/>
    <property type="match status" value="1"/>
</dbReference>
<evidence type="ECO:0000256" key="4">
    <source>
        <dbReference type="ARBA" id="ARBA00023163"/>
    </source>
</evidence>
<evidence type="ECO:0000259" key="5">
    <source>
        <dbReference type="PROSITE" id="PS50921"/>
    </source>
</evidence>
<accession>A0ABP9SU93</accession>
<keyword evidence="3" id="KW-0805">Transcription regulation</keyword>
<keyword evidence="2" id="KW-0418">Kinase</keyword>